<feature type="domain" description="Aminoglycoside phosphotransferase" evidence="1">
    <location>
        <begin position="30"/>
        <end position="250"/>
    </location>
</feature>
<dbReference type="RefSeq" id="WP_158292713.1">
    <property type="nucleotide sequence ID" value="NZ_SLWM01000001.1"/>
</dbReference>
<dbReference type="Proteomes" id="UP000295818">
    <property type="component" value="Unassembled WGS sequence"/>
</dbReference>
<dbReference type="InterPro" id="IPR011009">
    <property type="entry name" value="Kinase-like_dom_sf"/>
</dbReference>
<protein>
    <submittedName>
        <fullName evidence="2">Aminoglycoside phosphotransferase (APT) family kinase protein</fullName>
    </submittedName>
</protein>
<dbReference type="InterPro" id="IPR051678">
    <property type="entry name" value="AGP_Transferase"/>
</dbReference>
<proteinExistence type="predicted"/>
<sequence>MTTTEAVEGEAARWWELLGDRVRGEVVGARTIAGGASGSAVYGLSVDQPAGEFVLKVASRPGLRERARREVTFYRELAAHVPVLVPEFVVGGEADGTAYLLLTAAGVPTEAERWSEQRWTELATELGRLHREQVLALAIDRGAAARERASAEKLAAGERAWIKLGYERLLAPLWASFEALGAAIRELPACLCHGDFHLGNLLTDPADRFVWIDWQEVHIGHGPGDLALLWHRAEVDGVNPPREAMHTAYAVARGIPDDALLRRAAVASELTLLLLEWPTFFPYLPEPARARMRSRLEHLVALWYR</sequence>
<dbReference type="EMBL" id="SLWM01000001">
    <property type="protein sequence ID" value="TCO31570.1"/>
    <property type="molecule type" value="Genomic_DNA"/>
</dbReference>
<dbReference type="GO" id="GO:0016301">
    <property type="term" value="F:kinase activity"/>
    <property type="evidence" value="ECO:0007669"/>
    <property type="project" value="UniProtKB-KW"/>
</dbReference>
<dbReference type="PANTHER" id="PTHR21310">
    <property type="entry name" value="AMINOGLYCOSIDE PHOSPHOTRANSFERASE-RELATED-RELATED"/>
    <property type="match status" value="1"/>
</dbReference>
<evidence type="ECO:0000313" key="2">
    <source>
        <dbReference type="EMBL" id="TCO31570.1"/>
    </source>
</evidence>
<comment type="caution">
    <text evidence="2">The sequence shown here is derived from an EMBL/GenBank/DDBJ whole genome shotgun (WGS) entry which is preliminary data.</text>
</comment>
<keyword evidence="2" id="KW-0418">Kinase</keyword>
<reference evidence="2 3" key="1">
    <citation type="journal article" date="2015" name="Stand. Genomic Sci.">
        <title>Genomic Encyclopedia of Bacterial and Archaeal Type Strains, Phase III: the genomes of soil and plant-associated and newly described type strains.</title>
        <authorList>
            <person name="Whitman W.B."/>
            <person name="Woyke T."/>
            <person name="Klenk H.P."/>
            <person name="Zhou Y."/>
            <person name="Lilburn T.G."/>
            <person name="Beck B.J."/>
            <person name="De Vos P."/>
            <person name="Vandamme P."/>
            <person name="Eisen J.A."/>
            <person name="Garrity G."/>
            <person name="Hugenholtz P."/>
            <person name="Kyrpides N.C."/>
        </authorList>
    </citation>
    <scope>NUCLEOTIDE SEQUENCE [LARGE SCALE GENOMIC DNA]</scope>
    <source>
        <strain evidence="2 3">VKM Ac-2538</strain>
    </source>
</reference>
<evidence type="ECO:0000259" key="1">
    <source>
        <dbReference type="Pfam" id="PF01636"/>
    </source>
</evidence>
<dbReference type="SUPFAM" id="SSF56112">
    <property type="entry name" value="Protein kinase-like (PK-like)"/>
    <property type="match status" value="1"/>
</dbReference>
<keyword evidence="3" id="KW-1185">Reference proteome</keyword>
<accession>A0ABY2BTH8</accession>
<name>A0ABY2BTH8_9ACTN</name>
<keyword evidence="2" id="KW-0808">Transferase</keyword>
<evidence type="ECO:0000313" key="3">
    <source>
        <dbReference type="Proteomes" id="UP000295818"/>
    </source>
</evidence>
<dbReference type="Gene3D" id="3.90.1200.10">
    <property type="match status" value="1"/>
</dbReference>
<dbReference type="InterPro" id="IPR002575">
    <property type="entry name" value="Aminoglycoside_PTrfase"/>
</dbReference>
<organism evidence="2 3">
    <name type="scientific">Kribbella orskensis</name>
    <dbReference type="NCBI Taxonomy" id="2512216"/>
    <lineage>
        <taxon>Bacteria</taxon>
        <taxon>Bacillati</taxon>
        <taxon>Actinomycetota</taxon>
        <taxon>Actinomycetes</taxon>
        <taxon>Propionibacteriales</taxon>
        <taxon>Kribbellaceae</taxon>
        <taxon>Kribbella</taxon>
    </lineage>
</organism>
<dbReference type="Pfam" id="PF01636">
    <property type="entry name" value="APH"/>
    <property type="match status" value="1"/>
</dbReference>
<gene>
    <name evidence="2" type="ORF">EV644_101210</name>
</gene>